<accession>A0A1X6NW97</accession>
<proteinExistence type="predicted"/>
<keyword evidence="3" id="KW-1185">Reference proteome</keyword>
<feature type="compositionally biased region" description="Low complexity" evidence="1">
    <location>
        <begin position="37"/>
        <end position="55"/>
    </location>
</feature>
<protein>
    <submittedName>
        <fullName evidence="2">Uncharacterized protein</fullName>
    </submittedName>
</protein>
<reference evidence="2 3" key="1">
    <citation type="submission" date="2017-03" db="EMBL/GenBank/DDBJ databases">
        <title>WGS assembly of Porphyra umbilicalis.</title>
        <authorList>
            <person name="Brawley S.H."/>
            <person name="Blouin N.A."/>
            <person name="Ficko-Blean E."/>
            <person name="Wheeler G.L."/>
            <person name="Lohr M."/>
            <person name="Goodson H.V."/>
            <person name="Jenkins J.W."/>
            <person name="Blaby-Haas C.E."/>
            <person name="Helliwell K.E."/>
            <person name="Chan C."/>
            <person name="Marriage T."/>
            <person name="Bhattacharya D."/>
            <person name="Klein A.S."/>
            <person name="Badis Y."/>
            <person name="Brodie J."/>
            <person name="Cao Y."/>
            <person name="Collen J."/>
            <person name="Dittami S.M."/>
            <person name="Gachon C.M."/>
            <person name="Green B.R."/>
            <person name="Karpowicz S."/>
            <person name="Kim J.W."/>
            <person name="Kudahl U."/>
            <person name="Lin S."/>
            <person name="Michel G."/>
            <person name="Mittag M."/>
            <person name="Olson B.J."/>
            <person name="Pangilinan J."/>
            <person name="Peng Y."/>
            <person name="Qiu H."/>
            <person name="Shu S."/>
            <person name="Singer J.T."/>
            <person name="Smith A.G."/>
            <person name="Sprecher B.N."/>
            <person name="Wagner V."/>
            <person name="Wang W."/>
            <person name="Wang Z.-Y."/>
            <person name="Yan J."/>
            <person name="Yarish C."/>
            <person name="Zoeuner-Riek S."/>
            <person name="Zhuang Y."/>
            <person name="Zou Y."/>
            <person name="Lindquist E.A."/>
            <person name="Grimwood J."/>
            <person name="Barry K."/>
            <person name="Rokhsar D.S."/>
            <person name="Schmutz J."/>
            <person name="Stiller J.W."/>
            <person name="Grossman A.R."/>
            <person name="Prochnik S.E."/>
        </authorList>
    </citation>
    <scope>NUCLEOTIDE SEQUENCE [LARGE SCALE GENOMIC DNA]</scope>
    <source>
        <strain evidence="2">4086291</strain>
    </source>
</reference>
<feature type="region of interest" description="Disordered" evidence="1">
    <location>
        <begin position="14"/>
        <end position="62"/>
    </location>
</feature>
<evidence type="ECO:0000256" key="1">
    <source>
        <dbReference type="SAM" id="MobiDB-lite"/>
    </source>
</evidence>
<gene>
    <name evidence="2" type="ORF">BU14_0403s0003</name>
</gene>
<feature type="region of interest" description="Disordered" evidence="1">
    <location>
        <begin position="252"/>
        <end position="275"/>
    </location>
</feature>
<evidence type="ECO:0000313" key="2">
    <source>
        <dbReference type="EMBL" id="OSX72800.1"/>
    </source>
</evidence>
<evidence type="ECO:0000313" key="3">
    <source>
        <dbReference type="Proteomes" id="UP000218209"/>
    </source>
</evidence>
<feature type="compositionally biased region" description="Acidic residues" evidence="1">
    <location>
        <begin position="253"/>
        <end position="275"/>
    </location>
</feature>
<dbReference type="Proteomes" id="UP000218209">
    <property type="component" value="Unassembled WGS sequence"/>
</dbReference>
<organism evidence="2 3">
    <name type="scientific">Porphyra umbilicalis</name>
    <name type="common">Purple laver</name>
    <name type="synonym">Red alga</name>
    <dbReference type="NCBI Taxonomy" id="2786"/>
    <lineage>
        <taxon>Eukaryota</taxon>
        <taxon>Rhodophyta</taxon>
        <taxon>Bangiophyceae</taxon>
        <taxon>Bangiales</taxon>
        <taxon>Bangiaceae</taxon>
        <taxon>Porphyra</taxon>
    </lineage>
</organism>
<name>A0A1X6NW97_PORUM</name>
<sequence>MGVPMILPHPHPPFAHMLPAGSSYNPTGSHERQGSTTPRGTAATPPAPALAPARADAARGDDAAYPFAPPIAGDLVRQQAQLRAHGTIRVRRRVTSSATHRDLRYASLAGQPMAVYRRHKRVYERGMLFGVGALGGGGDVAVGEPEAAAAAAREEDEEEGLSDGSGGSSASDGLGDANVVVAPASRVVAAAAAFVRPLGSVGGVRHVSRRSEPGTFLMRYDSGEEEPLVLSREVWRVLDPRSGATVYEHVPVGEDEMDDESFDEDDGEEDDSWVM</sequence>
<dbReference type="AlphaFoldDB" id="A0A1X6NW97"/>
<feature type="region of interest" description="Disordered" evidence="1">
    <location>
        <begin position="145"/>
        <end position="171"/>
    </location>
</feature>
<dbReference type="EMBL" id="KV919037">
    <property type="protein sequence ID" value="OSX72800.1"/>
    <property type="molecule type" value="Genomic_DNA"/>
</dbReference>